<dbReference type="OrthoDB" id="9814375at2"/>
<dbReference type="PANTHER" id="PTHR30024">
    <property type="entry name" value="ALIPHATIC SULFONATES-BINDING PROTEIN-RELATED"/>
    <property type="match status" value="1"/>
</dbReference>
<dbReference type="Proteomes" id="UP000183982">
    <property type="component" value="Unassembled WGS sequence"/>
</dbReference>
<dbReference type="SUPFAM" id="SSF53850">
    <property type="entry name" value="Periplasmic binding protein-like II"/>
    <property type="match status" value="1"/>
</dbReference>
<gene>
    <name evidence="5" type="ORF">SAMN05444000_1367</name>
</gene>
<dbReference type="PANTHER" id="PTHR30024:SF47">
    <property type="entry name" value="TAURINE-BINDING PERIPLASMIC PROTEIN"/>
    <property type="match status" value="1"/>
</dbReference>
<comment type="similarity">
    <text evidence="2">Belongs to the bacterial solute-binding protein SsuA/TauA family.</text>
</comment>
<organism evidence="5 6">
    <name type="scientific">Shimia gijangensis</name>
    <dbReference type="NCBI Taxonomy" id="1470563"/>
    <lineage>
        <taxon>Bacteria</taxon>
        <taxon>Pseudomonadati</taxon>
        <taxon>Pseudomonadota</taxon>
        <taxon>Alphaproteobacteria</taxon>
        <taxon>Rhodobacterales</taxon>
        <taxon>Roseobacteraceae</taxon>
    </lineage>
</organism>
<sequence length="342" mass="36382">MTKTGKLKLLKGAVATLGLSLAVSAAAAENETVTFGTYGGTTGNMHAFLADKEGLCEEYGFDCQFAVLNTGPLQLQAMLGGSIDVGYFVPEVAFGGINRGADIQAGAGGVATQPYVVVARSDIELPNLDKGYPENMIDLKGKTIGVPARGSGAELLLMRMLADVGLTEDDVTLVGVGGPGTALPALTVGKQIDAMINFPPSQHICNASGACVKIVDPSQGEGPEVITGMIGASVPMWFTRDFIESDPARMDKLIEMMAEMEVWMTAPENLDAVLDHYMEWIPFTSMKGGDELRRTWIEAELNNYRMALSRDAFKTIHDHALENGLIDSAVDLDAAVYSKAPE</sequence>
<proteinExistence type="inferred from homology"/>
<evidence type="ECO:0000313" key="6">
    <source>
        <dbReference type="Proteomes" id="UP000183982"/>
    </source>
</evidence>
<keyword evidence="3 4" id="KW-0732">Signal</keyword>
<dbReference type="Pfam" id="PF13379">
    <property type="entry name" value="NMT1_2"/>
    <property type="match status" value="1"/>
</dbReference>
<dbReference type="AlphaFoldDB" id="A0A1M6T735"/>
<dbReference type="EMBL" id="FQZQ01000036">
    <property type="protein sequence ID" value="SHK52724.1"/>
    <property type="molecule type" value="Genomic_DNA"/>
</dbReference>
<feature type="chain" id="PRO_5013065121" evidence="4">
    <location>
        <begin position="28"/>
        <end position="342"/>
    </location>
</feature>
<name>A0A1M6T735_9RHOB</name>
<comment type="subcellular location">
    <subcellularLocation>
        <location evidence="1">Periplasm</location>
    </subcellularLocation>
</comment>
<dbReference type="GO" id="GO:0042597">
    <property type="term" value="C:periplasmic space"/>
    <property type="evidence" value="ECO:0007669"/>
    <property type="project" value="UniProtKB-SubCell"/>
</dbReference>
<dbReference type="RefSeq" id="WP_073256873.1">
    <property type="nucleotide sequence ID" value="NZ_FQZQ01000036.1"/>
</dbReference>
<evidence type="ECO:0000313" key="5">
    <source>
        <dbReference type="EMBL" id="SHK52724.1"/>
    </source>
</evidence>
<accession>A0A1M6T735</accession>
<keyword evidence="6" id="KW-1185">Reference proteome</keyword>
<feature type="signal peptide" evidence="4">
    <location>
        <begin position="1"/>
        <end position="27"/>
    </location>
</feature>
<reference evidence="6" key="1">
    <citation type="submission" date="2016-11" db="EMBL/GenBank/DDBJ databases">
        <authorList>
            <person name="Varghese N."/>
            <person name="Submissions S."/>
        </authorList>
    </citation>
    <scope>NUCLEOTIDE SEQUENCE [LARGE SCALE GENOMIC DNA]</scope>
    <source>
        <strain evidence="6">DSM 100564</strain>
    </source>
</reference>
<evidence type="ECO:0000256" key="3">
    <source>
        <dbReference type="ARBA" id="ARBA00022729"/>
    </source>
</evidence>
<evidence type="ECO:0000256" key="4">
    <source>
        <dbReference type="SAM" id="SignalP"/>
    </source>
</evidence>
<evidence type="ECO:0000256" key="1">
    <source>
        <dbReference type="ARBA" id="ARBA00004418"/>
    </source>
</evidence>
<protein>
    <submittedName>
        <fullName evidence="5">ABC-type nitrate/sulfonate/bicarbonate transport system, substrate-binding protein</fullName>
    </submittedName>
</protein>
<dbReference type="Gene3D" id="3.40.190.10">
    <property type="entry name" value="Periplasmic binding protein-like II"/>
    <property type="match status" value="2"/>
</dbReference>
<evidence type="ECO:0000256" key="2">
    <source>
        <dbReference type="ARBA" id="ARBA00010742"/>
    </source>
</evidence>
<dbReference type="STRING" id="1470563.SAMN05444000_1367"/>